<evidence type="ECO:0000256" key="10">
    <source>
        <dbReference type="ARBA" id="ARBA00023002"/>
    </source>
</evidence>
<dbReference type="PANTHER" id="PTHR24291">
    <property type="entry name" value="CYTOCHROME P450 FAMILY 4"/>
    <property type="match status" value="1"/>
</dbReference>
<evidence type="ECO:0000256" key="7">
    <source>
        <dbReference type="ARBA" id="ARBA00022723"/>
    </source>
</evidence>
<comment type="subcellular location">
    <subcellularLocation>
        <location evidence="4">Endoplasmic reticulum membrane</location>
        <topology evidence="4">Peripheral membrane protein</topology>
    </subcellularLocation>
    <subcellularLocation>
        <location evidence="3">Microsome membrane</location>
        <topology evidence="3">Peripheral membrane protein</topology>
    </subcellularLocation>
</comment>
<dbReference type="InterPro" id="IPR001128">
    <property type="entry name" value="Cyt_P450"/>
</dbReference>
<dbReference type="Pfam" id="PF00067">
    <property type="entry name" value="p450"/>
    <property type="match status" value="1"/>
</dbReference>
<dbReference type="GO" id="GO:0005789">
    <property type="term" value="C:endoplasmic reticulum membrane"/>
    <property type="evidence" value="ECO:0007669"/>
    <property type="project" value="UniProtKB-SubCell"/>
</dbReference>
<evidence type="ECO:0000256" key="13">
    <source>
        <dbReference type="ARBA" id="ARBA00023136"/>
    </source>
</evidence>
<keyword evidence="12 15" id="KW-0503">Monooxygenase</keyword>
<reference evidence="16 17" key="1">
    <citation type="journal article" date="2015" name="Genome Biol. Evol.">
        <title>The genome of winter moth (Operophtera brumata) provides a genomic perspective on sexual dimorphism and phenology.</title>
        <authorList>
            <person name="Derks M.F."/>
            <person name="Smit S."/>
            <person name="Salis L."/>
            <person name="Schijlen E."/>
            <person name="Bossers A."/>
            <person name="Mateman C."/>
            <person name="Pijl A.S."/>
            <person name="de Ridder D."/>
            <person name="Groenen M.A."/>
            <person name="Visser M.E."/>
            <person name="Megens H.J."/>
        </authorList>
    </citation>
    <scope>NUCLEOTIDE SEQUENCE [LARGE SCALE GENOMIC DNA]</scope>
    <source>
        <strain evidence="16">WM2013NL</strain>
        <tissue evidence="16">Head and thorax</tissue>
    </source>
</reference>
<evidence type="ECO:0000256" key="9">
    <source>
        <dbReference type="ARBA" id="ARBA00022848"/>
    </source>
</evidence>
<dbReference type="Proteomes" id="UP000037510">
    <property type="component" value="Unassembled WGS sequence"/>
</dbReference>
<evidence type="ECO:0000256" key="12">
    <source>
        <dbReference type="ARBA" id="ARBA00023033"/>
    </source>
</evidence>
<dbReference type="STRING" id="104452.A0A0L7KSV5"/>
<dbReference type="InterPro" id="IPR002401">
    <property type="entry name" value="Cyt_P450_E_grp-I"/>
</dbReference>
<dbReference type="PROSITE" id="PS00086">
    <property type="entry name" value="CYTOCHROME_P450"/>
    <property type="match status" value="1"/>
</dbReference>
<dbReference type="AlphaFoldDB" id="A0A0L7KSV5"/>
<evidence type="ECO:0000256" key="1">
    <source>
        <dbReference type="ARBA" id="ARBA00001971"/>
    </source>
</evidence>
<dbReference type="GO" id="GO:0016705">
    <property type="term" value="F:oxidoreductase activity, acting on paired donors, with incorporation or reduction of molecular oxygen"/>
    <property type="evidence" value="ECO:0007669"/>
    <property type="project" value="InterPro"/>
</dbReference>
<dbReference type="InterPro" id="IPR036396">
    <property type="entry name" value="Cyt_P450_sf"/>
</dbReference>
<dbReference type="GO" id="GO:0005506">
    <property type="term" value="F:iron ion binding"/>
    <property type="evidence" value="ECO:0007669"/>
    <property type="project" value="InterPro"/>
</dbReference>
<evidence type="ECO:0000256" key="2">
    <source>
        <dbReference type="ARBA" id="ARBA00003690"/>
    </source>
</evidence>
<keyword evidence="10 15" id="KW-0560">Oxidoreductase</keyword>
<evidence type="ECO:0000256" key="3">
    <source>
        <dbReference type="ARBA" id="ARBA00004174"/>
    </source>
</evidence>
<dbReference type="PRINTS" id="PR00463">
    <property type="entry name" value="EP450I"/>
</dbReference>
<dbReference type="InterPro" id="IPR017972">
    <property type="entry name" value="Cyt_P450_CS"/>
</dbReference>
<evidence type="ECO:0000313" key="17">
    <source>
        <dbReference type="Proteomes" id="UP000037510"/>
    </source>
</evidence>
<keyword evidence="7 14" id="KW-0479">Metal-binding</keyword>
<dbReference type="Gene3D" id="1.10.630.10">
    <property type="entry name" value="Cytochrome P450"/>
    <property type="match status" value="1"/>
</dbReference>
<keyword evidence="13" id="KW-0472">Membrane</keyword>
<name>A0A0L7KSV5_OPEBR</name>
<sequence>MFFTQNRLFEECKQIFGDSDRTPSMADMAQMKYLDAVVKETLRLYPSVPFIARTITENFTMGDLKIKKDTEVAVHIYDLHHRPELFPNPEAFKPERFLTGETRHPYAYVPFSAGARNCIAQRARPVAVNPLLNPAHSAVALRAGFIHKI</sequence>
<evidence type="ECO:0000256" key="15">
    <source>
        <dbReference type="RuleBase" id="RU000461"/>
    </source>
</evidence>
<dbReference type="EMBL" id="JTDY01006249">
    <property type="protein sequence ID" value="KOB66170.1"/>
    <property type="molecule type" value="Genomic_DNA"/>
</dbReference>
<dbReference type="GO" id="GO:0004497">
    <property type="term" value="F:monooxygenase activity"/>
    <property type="evidence" value="ECO:0007669"/>
    <property type="project" value="UniProtKB-KW"/>
</dbReference>
<proteinExistence type="inferred from homology"/>
<keyword evidence="8" id="KW-0256">Endoplasmic reticulum</keyword>
<gene>
    <name evidence="16" type="ORF">OBRU01_21616</name>
</gene>
<evidence type="ECO:0000256" key="14">
    <source>
        <dbReference type="PIRSR" id="PIRSR602401-1"/>
    </source>
</evidence>
<evidence type="ECO:0000256" key="11">
    <source>
        <dbReference type="ARBA" id="ARBA00023004"/>
    </source>
</evidence>
<accession>A0A0L7KSV5</accession>
<dbReference type="SUPFAM" id="SSF48264">
    <property type="entry name" value="Cytochrome P450"/>
    <property type="match status" value="1"/>
</dbReference>
<comment type="similarity">
    <text evidence="5 15">Belongs to the cytochrome P450 family.</text>
</comment>
<protein>
    <submittedName>
        <fullName evidence="16">Cytochrome P450</fullName>
    </submittedName>
</protein>
<comment type="caution">
    <text evidence="16">The sequence shown here is derived from an EMBL/GenBank/DDBJ whole genome shotgun (WGS) entry which is preliminary data.</text>
</comment>
<comment type="cofactor">
    <cofactor evidence="1 14">
        <name>heme</name>
        <dbReference type="ChEBI" id="CHEBI:30413"/>
    </cofactor>
</comment>
<evidence type="ECO:0000256" key="4">
    <source>
        <dbReference type="ARBA" id="ARBA00004406"/>
    </source>
</evidence>
<dbReference type="GO" id="GO:0020037">
    <property type="term" value="F:heme binding"/>
    <property type="evidence" value="ECO:0007669"/>
    <property type="project" value="InterPro"/>
</dbReference>
<organism evidence="16 17">
    <name type="scientific">Operophtera brumata</name>
    <name type="common">Winter moth</name>
    <name type="synonym">Phalaena brumata</name>
    <dbReference type="NCBI Taxonomy" id="104452"/>
    <lineage>
        <taxon>Eukaryota</taxon>
        <taxon>Metazoa</taxon>
        <taxon>Ecdysozoa</taxon>
        <taxon>Arthropoda</taxon>
        <taxon>Hexapoda</taxon>
        <taxon>Insecta</taxon>
        <taxon>Pterygota</taxon>
        <taxon>Neoptera</taxon>
        <taxon>Endopterygota</taxon>
        <taxon>Lepidoptera</taxon>
        <taxon>Glossata</taxon>
        <taxon>Ditrysia</taxon>
        <taxon>Geometroidea</taxon>
        <taxon>Geometridae</taxon>
        <taxon>Larentiinae</taxon>
        <taxon>Operophtera</taxon>
    </lineage>
</organism>
<dbReference type="PRINTS" id="PR00385">
    <property type="entry name" value="P450"/>
</dbReference>
<comment type="function">
    <text evidence="2">May be involved in the metabolism of insect hormones and in the breakdown of synthetic insecticides.</text>
</comment>
<keyword evidence="6 14" id="KW-0349">Heme</keyword>
<evidence type="ECO:0000256" key="5">
    <source>
        <dbReference type="ARBA" id="ARBA00010617"/>
    </source>
</evidence>
<dbReference type="PANTHER" id="PTHR24291:SF189">
    <property type="entry name" value="CYTOCHROME P450 4C3-RELATED"/>
    <property type="match status" value="1"/>
</dbReference>
<keyword evidence="11 14" id="KW-0408">Iron</keyword>
<evidence type="ECO:0000313" key="16">
    <source>
        <dbReference type="EMBL" id="KOB66170.1"/>
    </source>
</evidence>
<keyword evidence="9" id="KW-0492">Microsome</keyword>
<dbReference type="InterPro" id="IPR050196">
    <property type="entry name" value="Cytochrome_P450_Monoox"/>
</dbReference>
<feature type="binding site" description="axial binding residue" evidence="14">
    <location>
        <position position="118"/>
    </location>
    <ligand>
        <name>heme</name>
        <dbReference type="ChEBI" id="CHEBI:30413"/>
    </ligand>
    <ligandPart>
        <name>Fe</name>
        <dbReference type="ChEBI" id="CHEBI:18248"/>
    </ligandPart>
</feature>
<evidence type="ECO:0000256" key="8">
    <source>
        <dbReference type="ARBA" id="ARBA00022824"/>
    </source>
</evidence>
<evidence type="ECO:0000256" key="6">
    <source>
        <dbReference type="ARBA" id="ARBA00022617"/>
    </source>
</evidence>
<keyword evidence="17" id="KW-1185">Reference proteome</keyword>